<evidence type="ECO:0000313" key="2">
    <source>
        <dbReference type="EMBL" id="CAB4170664.1"/>
    </source>
</evidence>
<reference evidence="1" key="1">
    <citation type="submission" date="2020-04" db="EMBL/GenBank/DDBJ databases">
        <authorList>
            <person name="Chiriac C."/>
            <person name="Salcher M."/>
            <person name="Ghai R."/>
            <person name="Kavagutti S V."/>
        </authorList>
    </citation>
    <scope>NUCLEOTIDE SEQUENCE</scope>
</reference>
<protein>
    <submittedName>
        <fullName evidence="1">Uncharacterized protein</fullName>
    </submittedName>
</protein>
<dbReference type="EMBL" id="LR796944">
    <property type="protein sequence ID" value="CAB4177022.1"/>
    <property type="molecule type" value="Genomic_DNA"/>
</dbReference>
<proteinExistence type="predicted"/>
<accession>A0A6J5P995</accession>
<organism evidence="1">
    <name type="scientific">uncultured Caudovirales phage</name>
    <dbReference type="NCBI Taxonomy" id="2100421"/>
    <lineage>
        <taxon>Viruses</taxon>
        <taxon>Duplodnaviria</taxon>
        <taxon>Heunggongvirae</taxon>
        <taxon>Uroviricota</taxon>
        <taxon>Caudoviricetes</taxon>
        <taxon>Peduoviridae</taxon>
        <taxon>Maltschvirus</taxon>
        <taxon>Maltschvirus maltsch</taxon>
    </lineage>
</organism>
<evidence type="ECO:0000313" key="3">
    <source>
        <dbReference type="EMBL" id="CAB4177022.1"/>
    </source>
</evidence>
<evidence type="ECO:0000313" key="4">
    <source>
        <dbReference type="EMBL" id="CAB4223258.1"/>
    </source>
</evidence>
<name>A0A6J5P995_9CAUD</name>
<dbReference type="EMBL" id="LR796858">
    <property type="protein sequence ID" value="CAB4170664.1"/>
    <property type="molecule type" value="Genomic_DNA"/>
</dbReference>
<dbReference type="EMBL" id="LR797534">
    <property type="protein sequence ID" value="CAB4223258.1"/>
    <property type="molecule type" value="Genomic_DNA"/>
</dbReference>
<gene>
    <name evidence="4" type="ORF">UFOVP1666_164</name>
    <name evidence="1" type="ORF">UFOVP867_119</name>
    <name evidence="2" type="ORF">UFOVP913_79</name>
    <name evidence="3" type="ORF">UFOVP993_132</name>
</gene>
<sequence length="183" mass="20134">MSRIIDNLIAFKMLTMLITPFEKTPAFKLGIIDATGHNVIKPSKFTTDDQKEAYSYLIRLIFNIKKLLGKLPGGDSNIKNLIAAYWMVKETYQHKKSLVNLEEDLIALVNSNVILVEEQISVKKFLRKLQEDGEGGGGIGNVTGAGVSTDKTVVSKKAAKKYKEGNTTPTPIIGMAKRAPPVQ</sequence>
<evidence type="ECO:0000313" key="1">
    <source>
        <dbReference type="EMBL" id="CAB4168083.1"/>
    </source>
</evidence>
<dbReference type="EMBL" id="LR796815">
    <property type="protein sequence ID" value="CAB4168083.1"/>
    <property type="molecule type" value="Genomic_DNA"/>
</dbReference>